<proteinExistence type="predicted"/>
<evidence type="ECO:0000313" key="2">
    <source>
        <dbReference type="WBParaSite" id="ACOC_0000599501-mRNA-1"/>
    </source>
</evidence>
<feature type="compositionally biased region" description="Polar residues" evidence="1">
    <location>
        <begin position="141"/>
        <end position="162"/>
    </location>
</feature>
<dbReference type="AlphaFoldDB" id="A0A0R3PMA2"/>
<reference evidence="2" key="1">
    <citation type="submission" date="2017-02" db="UniProtKB">
        <authorList>
            <consortium name="WormBaseParasite"/>
        </authorList>
    </citation>
    <scope>IDENTIFICATION</scope>
</reference>
<protein>
    <submittedName>
        <fullName evidence="2">BEN domain-containing protein</fullName>
    </submittedName>
</protein>
<sequence length="284" mass="32067">LFLYGFIICNSICRRCRRKRVVQYFCDLKRAVEDVILRPDQNTLNELDKRDTIAALDLCQPEPSPPLPTCAPSAASMNACSCSSETVPVDMPRPPPPLCTSTSLDTIVNRPQPLLYRHSSGMSRRQSRVLMTLQSKRKRSNSLTNYQKTSGTSVSLPPSARQTPMRFGDDDVQRFRNTSTFFSVYRLLTSIMKTYGCQSSMLIEIVIQCARARFDRALDQPCHVSHNFADMRSLRSTKAGACMLGKLRNVLARVSQDTRENLLSKDSRPFLKKAKFSSSSRTHT</sequence>
<organism evidence="2">
    <name type="scientific">Angiostrongylus costaricensis</name>
    <name type="common">Nematode worm</name>
    <dbReference type="NCBI Taxonomy" id="334426"/>
    <lineage>
        <taxon>Eukaryota</taxon>
        <taxon>Metazoa</taxon>
        <taxon>Ecdysozoa</taxon>
        <taxon>Nematoda</taxon>
        <taxon>Chromadorea</taxon>
        <taxon>Rhabditida</taxon>
        <taxon>Rhabditina</taxon>
        <taxon>Rhabditomorpha</taxon>
        <taxon>Strongyloidea</taxon>
        <taxon>Metastrongylidae</taxon>
        <taxon>Angiostrongylus</taxon>
    </lineage>
</organism>
<evidence type="ECO:0000256" key="1">
    <source>
        <dbReference type="SAM" id="MobiDB-lite"/>
    </source>
</evidence>
<name>A0A0R3PMA2_ANGCS</name>
<dbReference type="WBParaSite" id="ACOC_0000599501-mRNA-1">
    <property type="protein sequence ID" value="ACOC_0000599501-mRNA-1"/>
    <property type="gene ID" value="ACOC_0000599501"/>
</dbReference>
<accession>A0A0R3PMA2</accession>
<feature type="region of interest" description="Disordered" evidence="1">
    <location>
        <begin position="136"/>
        <end position="167"/>
    </location>
</feature>